<dbReference type="RefSeq" id="WP_386053619.1">
    <property type="nucleotide sequence ID" value="NZ_JBHTKH010000010.1"/>
</dbReference>
<protein>
    <submittedName>
        <fullName evidence="3">TfoX/Sxy family protein</fullName>
    </submittedName>
</protein>
<accession>A0ABW3N2G1</accession>
<evidence type="ECO:0000313" key="4">
    <source>
        <dbReference type="Proteomes" id="UP001597046"/>
    </source>
</evidence>
<dbReference type="SUPFAM" id="SSF159894">
    <property type="entry name" value="YgaC/TfoX-N like"/>
    <property type="match status" value="1"/>
</dbReference>
<feature type="domain" description="TfoX N-terminal" evidence="2">
    <location>
        <begin position="16"/>
        <end position="87"/>
    </location>
</feature>
<dbReference type="Gene3D" id="3.30.1460.30">
    <property type="entry name" value="YgaC/TfoX-N like chaperone"/>
    <property type="match status" value="1"/>
</dbReference>
<comment type="caution">
    <text evidence="3">The sequence shown here is derived from an EMBL/GenBank/DDBJ whole genome shotgun (WGS) entry which is preliminary data.</text>
</comment>
<proteinExistence type="predicted"/>
<evidence type="ECO:0000256" key="1">
    <source>
        <dbReference type="SAM" id="MobiDB-lite"/>
    </source>
</evidence>
<evidence type="ECO:0000259" key="2">
    <source>
        <dbReference type="Pfam" id="PF04993"/>
    </source>
</evidence>
<dbReference type="EMBL" id="JBHTKH010000010">
    <property type="protein sequence ID" value="MFD1055585.1"/>
    <property type="molecule type" value="Genomic_DNA"/>
</dbReference>
<organism evidence="3 4">
    <name type="scientific">Terrabacter terrigena</name>
    <dbReference type="NCBI Taxonomy" id="574718"/>
    <lineage>
        <taxon>Bacteria</taxon>
        <taxon>Bacillati</taxon>
        <taxon>Actinomycetota</taxon>
        <taxon>Actinomycetes</taxon>
        <taxon>Micrococcales</taxon>
        <taxon>Intrasporangiaceae</taxon>
        <taxon>Terrabacter</taxon>
    </lineage>
</organism>
<sequence length="107" mass="11507">MSTGEDAARDELRELVGDDGSVELRPMFGTLAALVDGHVFAVAMGEQIGVKLSPDALAELDAVPGSGTLMMGTRQMKAYRSLPARMPSGERSAWLRKARDHVASQHR</sequence>
<dbReference type="Proteomes" id="UP001597046">
    <property type="component" value="Unassembled WGS sequence"/>
</dbReference>
<reference evidence="4" key="1">
    <citation type="journal article" date="2019" name="Int. J. Syst. Evol. Microbiol.">
        <title>The Global Catalogue of Microorganisms (GCM) 10K type strain sequencing project: providing services to taxonomists for standard genome sequencing and annotation.</title>
        <authorList>
            <consortium name="The Broad Institute Genomics Platform"/>
            <consortium name="The Broad Institute Genome Sequencing Center for Infectious Disease"/>
            <person name="Wu L."/>
            <person name="Ma J."/>
        </authorList>
    </citation>
    <scope>NUCLEOTIDE SEQUENCE [LARGE SCALE GENOMIC DNA]</scope>
    <source>
        <strain evidence="4">CCUG 57508</strain>
    </source>
</reference>
<gene>
    <name evidence="3" type="ORF">ACFQ2V_14820</name>
</gene>
<feature type="region of interest" description="Disordered" evidence="1">
    <location>
        <begin position="82"/>
        <end position="107"/>
    </location>
</feature>
<name>A0ABW3N2G1_9MICO</name>
<keyword evidence="4" id="KW-1185">Reference proteome</keyword>
<dbReference type="InterPro" id="IPR007076">
    <property type="entry name" value="TfoX_N"/>
</dbReference>
<dbReference type="Pfam" id="PF04993">
    <property type="entry name" value="TfoX_N"/>
    <property type="match status" value="1"/>
</dbReference>
<evidence type="ECO:0000313" key="3">
    <source>
        <dbReference type="EMBL" id="MFD1055585.1"/>
    </source>
</evidence>